<dbReference type="Pfam" id="PF01597">
    <property type="entry name" value="GCV_H"/>
    <property type="match status" value="1"/>
</dbReference>
<proteinExistence type="predicted"/>
<dbReference type="STRING" id="1121390.SAMN02746041_00564"/>
<dbReference type="GO" id="GO:0005960">
    <property type="term" value="C:glycine cleavage complex"/>
    <property type="evidence" value="ECO:0007669"/>
    <property type="project" value="InterPro"/>
</dbReference>
<name>A0A1W1X547_9BACT</name>
<dbReference type="EMBL" id="FWXF01000002">
    <property type="protein sequence ID" value="SMC18858.1"/>
    <property type="molecule type" value="Genomic_DNA"/>
</dbReference>
<evidence type="ECO:0000313" key="2">
    <source>
        <dbReference type="EMBL" id="SMC18858.1"/>
    </source>
</evidence>
<dbReference type="GO" id="GO:0005829">
    <property type="term" value="C:cytosol"/>
    <property type="evidence" value="ECO:0007669"/>
    <property type="project" value="TreeGrafter"/>
</dbReference>
<dbReference type="Proteomes" id="UP000192783">
    <property type="component" value="Unassembled WGS sequence"/>
</dbReference>
<organism evidence="2 3">
    <name type="scientific">Desulfacinum hydrothermale DSM 13146</name>
    <dbReference type="NCBI Taxonomy" id="1121390"/>
    <lineage>
        <taxon>Bacteria</taxon>
        <taxon>Pseudomonadati</taxon>
        <taxon>Thermodesulfobacteriota</taxon>
        <taxon>Syntrophobacteria</taxon>
        <taxon>Syntrophobacterales</taxon>
        <taxon>Syntrophobacteraceae</taxon>
        <taxon>Desulfacinum</taxon>
    </lineage>
</organism>
<dbReference type="Gene3D" id="2.40.50.100">
    <property type="match status" value="1"/>
</dbReference>
<dbReference type="InterPro" id="IPR002930">
    <property type="entry name" value="GCV_H"/>
</dbReference>
<gene>
    <name evidence="2" type="ORF">SAMN02746041_00564</name>
</gene>
<dbReference type="GO" id="GO:0009249">
    <property type="term" value="P:protein lipoylation"/>
    <property type="evidence" value="ECO:0007669"/>
    <property type="project" value="TreeGrafter"/>
</dbReference>
<protein>
    <submittedName>
        <fullName evidence="2">Glycine cleavage system H protein (Lipoate-binding)</fullName>
    </submittedName>
</protein>
<dbReference type="InterPro" id="IPR011053">
    <property type="entry name" value="Single_hybrid_motif"/>
</dbReference>
<dbReference type="GO" id="GO:0019464">
    <property type="term" value="P:glycine decarboxylation via glycine cleavage system"/>
    <property type="evidence" value="ECO:0007669"/>
    <property type="project" value="InterPro"/>
</dbReference>
<dbReference type="InterPro" id="IPR033753">
    <property type="entry name" value="GCV_H/Fam206"/>
</dbReference>
<keyword evidence="3" id="KW-1185">Reference proteome</keyword>
<dbReference type="SUPFAM" id="SSF51230">
    <property type="entry name" value="Single hybrid motif"/>
    <property type="match status" value="1"/>
</dbReference>
<sequence>MGTARQTTAEKRPCIWMDAGLVARKYCNNHYDCHSCAFDKAMARKAQSSSNTNRDPAGETRTERILWPQRMQEKTWGQRRCRHTLSGRSTWRLCPYNYECFRCPYDQMLEDALEVAVPAPTGSVEGVEGYAVALDRFYHVGHTWVRVEDGGRVRVGLDDFAYRVFGTPDCFNLPLTGESLRASHAGFQFRRGSDQADVLAPITGTVRALNTRAAEKPFAARRDPYGDGWLMVVEPDNVRKDAKTLKDGDGVLGWIQQEHEMLLQLLNPGAPTYPDGGAVNDVVGHCTGVSWKDLQSAFLRT</sequence>
<reference evidence="2 3" key="1">
    <citation type="submission" date="2017-04" db="EMBL/GenBank/DDBJ databases">
        <authorList>
            <person name="Afonso C.L."/>
            <person name="Miller P.J."/>
            <person name="Scott M.A."/>
            <person name="Spackman E."/>
            <person name="Goraichik I."/>
            <person name="Dimitrov K.M."/>
            <person name="Suarez D.L."/>
            <person name="Swayne D.E."/>
        </authorList>
    </citation>
    <scope>NUCLEOTIDE SEQUENCE [LARGE SCALE GENOMIC DNA]</scope>
    <source>
        <strain evidence="2 3">DSM 13146</strain>
    </source>
</reference>
<dbReference type="AlphaFoldDB" id="A0A1W1X547"/>
<dbReference type="CDD" id="cd06848">
    <property type="entry name" value="GCS_H"/>
    <property type="match status" value="1"/>
</dbReference>
<evidence type="ECO:0000256" key="1">
    <source>
        <dbReference type="ARBA" id="ARBA00022823"/>
    </source>
</evidence>
<evidence type="ECO:0000313" key="3">
    <source>
        <dbReference type="Proteomes" id="UP000192783"/>
    </source>
</evidence>
<dbReference type="PANTHER" id="PTHR11715">
    <property type="entry name" value="GLYCINE CLEAVAGE SYSTEM H PROTEIN"/>
    <property type="match status" value="1"/>
</dbReference>
<dbReference type="PANTHER" id="PTHR11715:SF3">
    <property type="entry name" value="GLYCINE CLEAVAGE SYSTEM H PROTEIN-RELATED"/>
    <property type="match status" value="1"/>
</dbReference>
<accession>A0A1W1X547</accession>
<keyword evidence="1" id="KW-0450">Lipoyl</keyword>